<dbReference type="PANTHER" id="PTHR43240:SF8">
    <property type="entry name" value="PHENYLACETIC ACID DEGRADATION-RELATED PROTEIN"/>
    <property type="match status" value="1"/>
</dbReference>
<dbReference type="GO" id="GO:0061522">
    <property type="term" value="F:1,4-dihydroxy-2-naphthoyl-CoA thioesterase activity"/>
    <property type="evidence" value="ECO:0007669"/>
    <property type="project" value="TreeGrafter"/>
</dbReference>
<organism evidence="3 4">
    <name type="scientific">Tepidicaulis marinus</name>
    <dbReference type="NCBI Taxonomy" id="1333998"/>
    <lineage>
        <taxon>Bacteria</taxon>
        <taxon>Pseudomonadati</taxon>
        <taxon>Pseudomonadota</taxon>
        <taxon>Alphaproteobacteria</taxon>
        <taxon>Hyphomicrobiales</taxon>
        <taxon>Parvibaculaceae</taxon>
        <taxon>Tepidicaulis</taxon>
    </lineage>
</organism>
<dbReference type="eggNOG" id="COG2050">
    <property type="taxonomic scope" value="Bacteria"/>
</dbReference>
<dbReference type="AlphaFoldDB" id="A0A081B855"/>
<evidence type="ECO:0000313" key="3">
    <source>
        <dbReference type="EMBL" id="GAK44223.1"/>
    </source>
</evidence>
<keyword evidence="1" id="KW-0378">Hydrolase</keyword>
<comment type="caution">
    <text evidence="3">The sequence shown here is derived from an EMBL/GenBank/DDBJ whole genome shotgun (WGS) entry which is preliminary data.</text>
</comment>
<dbReference type="Pfam" id="PF03061">
    <property type="entry name" value="4HBT"/>
    <property type="match status" value="1"/>
</dbReference>
<feature type="domain" description="Thioesterase" evidence="2">
    <location>
        <begin position="50"/>
        <end position="126"/>
    </location>
</feature>
<protein>
    <submittedName>
        <fullName evidence="3">Conserved protein</fullName>
    </submittedName>
</protein>
<dbReference type="InterPro" id="IPR029069">
    <property type="entry name" value="HotDog_dom_sf"/>
</dbReference>
<accession>A0A081B855</accession>
<evidence type="ECO:0000313" key="4">
    <source>
        <dbReference type="Proteomes" id="UP000028702"/>
    </source>
</evidence>
<dbReference type="Proteomes" id="UP000028702">
    <property type="component" value="Unassembled WGS sequence"/>
</dbReference>
<dbReference type="EMBL" id="BBIO01000003">
    <property type="protein sequence ID" value="GAK44223.1"/>
    <property type="molecule type" value="Genomic_DNA"/>
</dbReference>
<dbReference type="NCBIfam" id="TIGR00369">
    <property type="entry name" value="unchar_dom_1"/>
    <property type="match status" value="1"/>
</dbReference>
<dbReference type="GO" id="GO:0005829">
    <property type="term" value="C:cytosol"/>
    <property type="evidence" value="ECO:0007669"/>
    <property type="project" value="TreeGrafter"/>
</dbReference>
<dbReference type="SUPFAM" id="SSF54637">
    <property type="entry name" value="Thioesterase/thiol ester dehydrase-isomerase"/>
    <property type="match status" value="1"/>
</dbReference>
<dbReference type="CDD" id="cd03443">
    <property type="entry name" value="PaaI_thioesterase"/>
    <property type="match status" value="1"/>
</dbReference>
<proteinExistence type="predicted"/>
<evidence type="ECO:0000259" key="2">
    <source>
        <dbReference type="Pfam" id="PF03061"/>
    </source>
</evidence>
<dbReference type="InterPro" id="IPR003736">
    <property type="entry name" value="PAAI_dom"/>
</dbReference>
<dbReference type="RefSeq" id="WP_045443154.1">
    <property type="nucleotide sequence ID" value="NZ_BBIO01000003.1"/>
</dbReference>
<dbReference type="PANTHER" id="PTHR43240">
    <property type="entry name" value="1,4-DIHYDROXY-2-NAPHTHOYL-COA THIOESTERASE 1"/>
    <property type="match status" value="1"/>
</dbReference>
<name>A0A081B855_9HYPH</name>
<dbReference type="InterPro" id="IPR006683">
    <property type="entry name" value="Thioestr_dom"/>
</dbReference>
<dbReference type="STRING" id="1333998.M2A_0722"/>
<gene>
    <name evidence="3" type="ORF">M2A_0722</name>
</gene>
<sequence length="142" mass="14722">MDETFQDMIAGAVAGAPYGKTLGFELTGLEEDRALLSLPYREDLTTIGTMVHGGAIASLVDAAATAACWATSHLPENPRGSTIGFSINYLDAALSADLTADARVIRRGGSVHVATVMVSDKAGKQIAHATVTYKLSGKPSGK</sequence>
<dbReference type="Gene3D" id="3.10.129.10">
    <property type="entry name" value="Hotdog Thioesterase"/>
    <property type="match status" value="1"/>
</dbReference>
<keyword evidence="4" id="KW-1185">Reference proteome</keyword>
<evidence type="ECO:0000256" key="1">
    <source>
        <dbReference type="ARBA" id="ARBA00022801"/>
    </source>
</evidence>
<reference evidence="3 4" key="1">
    <citation type="submission" date="2014-07" db="EMBL/GenBank/DDBJ databases">
        <title>Tepidicaulis marinum gen. nov., sp. nov., a novel marine bacterium denitrifying nitrate to nitrous oxide strictly under microaerobic conditions.</title>
        <authorList>
            <person name="Takeuchi M."/>
            <person name="Yamagishi T."/>
            <person name="Kamagata Y."/>
            <person name="Oshima K."/>
            <person name="Hattori M."/>
            <person name="Katayama T."/>
            <person name="Hanada S."/>
            <person name="Tamaki H."/>
            <person name="Marumo K."/>
            <person name="Maeda H."/>
            <person name="Nedachi M."/>
            <person name="Iwasaki W."/>
            <person name="Suwa Y."/>
            <person name="Sakata S."/>
        </authorList>
    </citation>
    <scope>NUCLEOTIDE SEQUENCE [LARGE SCALE GENOMIC DNA]</scope>
    <source>
        <strain evidence="3 4">MA2</strain>
    </source>
</reference>